<evidence type="ECO:0000313" key="1">
    <source>
        <dbReference type="EMBL" id="MPN44961.1"/>
    </source>
</evidence>
<dbReference type="AlphaFoldDB" id="A0A645I0Z9"/>
<dbReference type="EMBL" id="VSSQ01104501">
    <property type="protein sequence ID" value="MPN44961.1"/>
    <property type="molecule type" value="Genomic_DNA"/>
</dbReference>
<protein>
    <submittedName>
        <fullName evidence="1">Uncharacterized protein</fullName>
    </submittedName>
</protein>
<comment type="caution">
    <text evidence="1">The sequence shown here is derived from an EMBL/GenBank/DDBJ whole genome shotgun (WGS) entry which is preliminary data.</text>
</comment>
<accession>A0A645I0Z9</accession>
<organism evidence="1">
    <name type="scientific">bioreactor metagenome</name>
    <dbReference type="NCBI Taxonomy" id="1076179"/>
    <lineage>
        <taxon>unclassified sequences</taxon>
        <taxon>metagenomes</taxon>
        <taxon>ecological metagenomes</taxon>
    </lineage>
</organism>
<name>A0A645I0Z9_9ZZZZ</name>
<reference evidence="1" key="1">
    <citation type="submission" date="2019-08" db="EMBL/GenBank/DDBJ databases">
        <authorList>
            <person name="Kucharzyk K."/>
            <person name="Murdoch R.W."/>
            <person name="Higgins S."/>
            <person name="Loffler F."/>
        </authorList>
    </citation>
    <scope>NUCLEOTIDE SEQUENCE</scope>
</reference>
<proteinExistence type="predicted"/>
<gene>
    <name evidence="1" type="ORF">SDC9_192528</name>
</gene>
<sequence length="90" mass="10427">MLIKIKLVRGDIMELKNIKKVEDLTIMSDTNKRLEQGWVLIGTYTNSYDSSSYPGETTFHYVVGLPDGVEYVGSPQDTNYNYPEDMERKW</sequence>